<dbReference type="AlphaFoldDB" id="A0A4Y4CUV3"/>
<dbReference type="GO" id="GO:0006310">
    <property type="term" value="P:DNA recombination"/>
    <property type="evidence" value="ECO:0007669"/>
    <property type="project" value="UniProtKB-KW"/>
</dbReference>
<dbReference type="InterPro" id="IPR046668">
    <property type="entry name" value="DUF6538"/>
</dbReference>
<protein>
    <submittedName>
        <fullName evidence="4">Integrase</fullName>
    </submittedName>
</protein>
<reference evidence="4 5" key="1">
    <citation type="submission" date="2019-06" db="EMBL/GenBank/DDBJ databases">
        <title>Whole genome shotgun sequence of Zoogloea ramigera NBRC 15342.</title>
        <authorList>
            <person name="Hosoyama A."/>
            <person name="Uohara A."/>
            <person name="Ohji S."/>
            <person name="Ichikawa N."/>
        </authorList>
    </citation>
    <scope>NUCLEOTIDE SEQUENCE [LARGE SCALE GENOMIC DNA]</scope>
    <source>
        <strain evidence="4 5">NBRC 15342</strain>
    </source>
</reference>
<dbReference type="SUPFAM" id="SSF56349">
    <property type="entry name" value="DNA breaking-rejoining enzymes"/>
    <property type="match status" value="1"/>
</dbReference>
<evidence type="ECO:0000259" key="3">
    <source>
        <dbReference type="Pfam" id="PF20172"/>
    </source>
</evidence>
<dbReference type="CDD" id="cd01184">
    <property type="entry name" value="INT_C_like_1"/>
    <property type="match status" value="1"/>
</dbReference>
<evidence type="ECO:0000313" key="4">
    <source>
        <dbReference type="EMBL" id="GEC94797.1"/>
    </source>
</evidence>
<dbReference type="Gene3D" id="1.10.443.10">
    <property type="entry name" value="Intergrase catalytic core"/>
    <property type="match status" value="1"/>
</dbReference>
<keyword evidence="5" id="KW-1185">Reference proteome</keyword>
<comment type="caution">
    <text evidence="4">The sequence shown here is derived from an EMBL/GenBank/DDBJ whole genome shotgun (WGS) entry which is preliminary data.</text>
</comment>
<dbReference type="InterPro" id="IPR013762">
    <property type="entry name" value="Integrase-like_cat_sf"/>
</dbReference>
<dbReference type="GO" id="GO:0003677">
    <property type="term" value="F:DNA binding"/>
    <property type="evidence" value="ECO:0007669"/>
    <property type="project" value="InterPro"/>
</dbReference>
<dbReference type="RefSeq" id="WP_141349684.1">
    <property type="nucleotide sequence ID" value="NZ_BJNV01000010.1"/>
</dbReference>
<accession>A0A4Y4CUV3</accession>
<dbReference type="GO" id="GO:0015074">
    <property type="term" value="P:DNA integration"/>
    <property type="evidence" value="ECO:0007669"/>
    <property type="project" value="InterPro"/>
</dbReference>
<dbReference type="InterPro" id="IPR011010">
    <property type="entry name" value="DNA_brk_join_enz"/>
</dbReference>
<keyword evidence="1" id="KW-0233">DNA recombination</keyword>
<proteinExistence type="predicted"/>
<evidence type="ECO:0000256" key="1">
    <source>
        <dbReference type="ARBA" id="ARBA00023172"/>
    </source>
</evidence>
<evidence type="ECO:0000313" key="5">
    <source>
        <dbReference type="Proteomes" id="UP000318422"/>
    </source>
</evidence>
<organism evidence="4 5">
    <name type="scientific">Zoogloea ramigera</name>
    <dbReference type="NCBI Taxonomy" id="350"/>
    <lineage>
        <taxon>Bacteria</taxon>
        <taxon>Pseudomonadati</taxon>
        <taxon>Pseudomonadota</taxon>
        <taxon>Betaproteobacteria</taxon>
        <taxon>Rhodocyclales</taxon>
        <taxon>Zoogloeaceae</taxon>
        <taxon>Zoogloea</taxon>
    </lineage>
</organism>
<sequence>MKADKMTHPTLERHGEQWRHKKRIPADVLPHFGGVKTLTFSTKTPDAREARAECLRWLADLSAQFQGLRRVAEGGTAVPVRPGLTPQELGEVLAEEVARFKAEKLAADASAAGRRLLAEGGALSAEYRLSVIGIDRDSARLAVQGAFPGVLDEFEALALRRMAGVGVPLEKSSSEATDAALAFAEACLEVAEVVKQRAAGGFDSTPNPQPRPALAAPEPVATDAAPLLSVVKAAFVQQHDPKAPVTKKYEAVLPLFIEFMGDVPVSQLRQKPVTEFFDMIQRLPPRWLDKRRQTGKTVQELAAMDWPERMAEKTFDDTYKMALRSFFKYARVTFGDDGWPIHLTTEGIKYRGTEEEGKNRQRPMRPEELRRLFEGPEAVAFAADPSQASAYWLPLLGLYTGARINELCQLNPQCDIRDDDPQASGVWFLDITEEGEAAEGVDKSVKNKTSKRRVPVHSVLVGLGFVDYVKRLKDAGEALLFPMWAPVKGRAAGGAERWFRLHLQTLGLRDETRGARLVGFHAFRSTFMARAEELNEPRADAISGHSREGESAVKRGYRGETPLRVKVEILERITFDVAPPRPGP</sequence>
<dbReference type="Pfam" id="PF20172">
    <property type="entry name" value="DUF6538"/>
    <property type="match status" value="1"/>
</dbReference>
<feature type="region of interest" description="Disordered" evidence="2">
    <location>
        <begin position="1"/>
        <end position="20"/>
    </location>
</feature>
<evidence type="ECO:0000256" key="2">
    <source>
        <dbReference type="SAM" id="MobiDB-lite"/>
    </source>
</evidence>
<dbReference type="Proteomes" id="UP000318422">
    <property type="component" value="Unassembled WGS sequence"/>
</dbReference>
<dbReference type="EMBL" id="BJNV01000010">
    <property type="protein sequence ID" value="GEC94797.1"/>
    <property type="molecule type" value="Genomic_DNA"/>
</dbReference>
<name>A0A4Y4CUV3_ZOORA</name>
<dbReference type="OrthoDB" id="9784724at2"/>
<feature type="domain" description="DUF6538" evidence="3">
    <location>
        <begin position="11"/>
        <end position="70"/>
    </location>
</feature>
<gene>
    <name evidence="4" type="ORF">ZRA01_08700</name>
</gene>
<feature type="compositionally biased region" description="Basic and acidic residues" evidence="2">
    <location>
        <begin position="1"/>
        <end position="18"/>
    </location>
</feature>